<accession>A0A9P4JB97</accession>
<comment type="caution">
    <text evidence="1">The sequence shown here is derived from an EMBL/GenBank/DDBJ whole genome shotgun (WGS) entry which is preliminary data.</text>
</comment>
<name>A0A9P4JB97_9PLEO</name>
<gene>
    <name evidence="1" type="ORF">GQ43DRAFT_334849</name>
</gene>
<dbReference type="EMBL" id="ML994476">
    <property type="protein sequence ID" value="KAF2196113.1"/>
    <property type="molecule type" value="Genomic_DNA"/>
</dbReference>
<proteinExistence type="predicted"/>
<evidence type="ECO:0000313" key="2">
    <source>
        <dbReference type="Proteomes" id="UP000799536"/>
    </source>
</evidence>
<dbReference type="AlphaFoldDB" id="A0A9P4JB97"/>
<protein>
    <submittedName>
        <fullName evidence="1">Uncharacterized protein</fullName>
    </submittedName>
</protein>
<keyword evidence="2" id="KW-1185">Reference proteome</keyword>
<dbReference type="Proteomes" id="UP000799536">
    <property type="component" value="Unassembled WGS sequence"/>
</dbReference>
<sequence length="118" mass="13028">LFLALLALVGPSIACLSIVGEGRTGLIIQDWWVIHDNGIKVCDDSPDKTEADVSCNAGFSFHFKWEKVAENIEARYCNSGGDFDLSIEPVFCENTNLCCGGNIPCTCWACRWEWVGFC</sequence>
<reference evidence="1" key="1">
    <citation type="journal article" date="2020" name="Stud. Mycol.">
        <title>101 Dothideomycetes genomes: a test case for predicting lifestyles and emergence of pathogens.</title>
        <authorList>
            <person name="Haridas S."/>
            <person name="Albert R."/>
            <person name="Binder M."/>
            <person name="Bloem J."/>
            <person name="Labutti K."/>
            <person name="Salamov A."/>
            <person name="Andreopoulos B."/>
            <person name="Baker S."/>
            <person name="Barry K."/>
            <person name="Bills G."/>
            <person name="Bluhm B."/>
            <person name="Cannon C."/>
            <person name="Castanera R."/>
            <person name="Culley D."/>
            <person name="Daum C."/>
            <person name="Ezra D."/>
            <person name="Gonzalez J."/>
            <person name="Henrissat B."/>
            <person name="Kuo A."/>
            <person name="Liang C."/>
            <person name="Lipzen A."/>
            <person name="Lutzoni F."/>
            <person name="Magnuson J."/>
            <person name="Mondo S."/>
            <person name="Nolan M."/>
            <person name="Ohm R."/>
            <person name="Pangilinan J."/>
            <person name="Park H.-J."/>
            <person name="Ramirez L."/>
            <person name="Alfaro M."/>
            <person name="Sun H."/>
            <person name="Tritt A."/>
            <person name="Yoshinaga Y."/>
            <person name="Zwiers L.-H."/>
            <person name="Turgeon B."/>
            <person name="Goodwin S."/>
            <person name="Spatafora J."/>
            <person name="Crous P."/>
            <person name="Grigoriev I."/>
        </authorList>
    </citation>
    <scope>NUCLEOTIDE SEQUENCE</scope>
    <source>
        <strain evidence="1">ATCC 74209</strain>
    </source>
</reference>
<dbReference type="OrthoDB" id="3028814at2759"/>
<organism evidence="1 2">
    <name type="scientific">Delitschia confertaspora ATCC 74209</name>
    <dbReference type="NCBI Taxonomy" id="1513339"/>
    <lineage>
        <taxon>Eukaryota</taxon>
        <taxon>Fungi</taxon>
        <taxon>Dikarya</taxon>
        <taxon>Ascomycota</taxon>
        <taxon>Pezizomycotina</taxon>
        <taxon>Dothideomycetes</taxon>
        <taxon>Pleosporomycetidae</taxon>
        <taxon>Pleosporales</taxon>
        <taxon>Delitschiaceae</taxon>
        <taxon>Delitschia</taxon>
    </lineage>
</organism>
<feature type="non-terminal residue" evidence="1">
    <location>
        <position position="118"/>
    </location>
</feature>
<evidence type="ECO:0000313" key="1">
    <source>
        <dbReference type="EMBL" id="KAF2196113.1"/>
    </source>
</evidence>
<feature type="non-terminal residue" evidence="1">
    <location>
        <position position="1"/>
    </location>
</feature>